<dbReference type="InterPro" id="IPR034193">
    <property type="entry name" value="PCSK9_ProteinaseK-like"/>
</dbReference>
<dbReference type="InterPro" id="IPR015500">
    <property type="entry name" value="Peptidase_S8_subtilisin-rel"/>
</dbReference>
<feature type="domain" description="Peptidase S8/S53" evidence="8">
    <location>
        <begin position="145"/>
        <end position="419"/>
    </location>
</feature>
<dbReference type="GO" id="GO:0005615">
    <property type="term" value="C:extracellular space"/>
    <property type="evidence" value="ECO:0007669"/>
    <property type="project" value="TreeGrafter"/>
</dbReference>
<protein>
    <submittedName>
        <fullName evidence="10">S8 family peptidase</fullName>
    </submittedName>
</protein>
<feature type="active site" description="Charge relay system" evidence="5">
    <location>
        <position position="375"/>
    </location>
</feature>
<dbReference type="Gene3D" id="3.40.50.200">
    <property type="entry name" value="Peptidase S8/S53 domain"/>
    <property type="match status" value="1"/>
</dbReference>
<dbReference type="CDD" id="cd04077">
    <property type="entry name" value="Peptidases_S8_PCSK9_ProteinaseK_like"/>
    <property type="match status" value="1"/>
</dbReference>
<dbReference type="InterPro" id="IPR000209">
    <property type="entry name" value="Peptidase_S8/S53_dom"/>
</dbReference>
<evidence type="ECO:0000256" key="7">
    <source>
        <dbReference type="SAM" id="SignalP"/>
    </source>
</evidence>
<keyword evidence="7" id="KW-0732">Signal</keyword>
<evidence type="ECO:0000256" key="2">
    <source>
        <dbReference type="ARBA" id="ARBA00022670"/>
    </source>
</evidence>
<dbReference type="InterPro" id="IPR050131">
    <property type="entry name" value="Peptidase_S8_subtilisin-like"/>
</dbReference>
<evidence type="ECO:0000256" key="6">
    <source>
        <dbReference type="RuleBase" id="RU003355"/>
    </source>
</evidence>
<sequence length="429" mass="42550">MARRPLLKPLFAAALAVAASFSASAAAPANKPAVIPNQYIVVLKPQALPKTLKAQGLQGITQSVLSQVGGGVVLSHYQSALFGFSARLTANQAAALSRLSYVASVEPDQIMYATATQTGATWGIDRVDQRALPLNGQYIYPDQGGAGVHVYVIDTGLNPNHSEFSGRVGGGRNFAPNSDGLLGGLVGGLLGGLLPINLGALDLGTGLFSGPTDPANTSDCNGHGTHVAGTAVGSTYGVAKKATIHSVRVLGCSGSGSTTGIVEGLDWLAANAEYPAVANMSLGGGDSPALDVAVKNLIASGVAVAVAAGNDSANACSGSPNKVPEAITVGSTTKTDAMSSFSNFGSCVDIFAPGSDITSANYANNTGSSVLSGTSMASPHVAGAAALLLGANPTASPEEIADALLGEATPGVLTGLGAGSPNALLYVAH</sequence>
<dbReference type="Pfam" id="PF05922">
    <property type="entry name" value="Inhibitor_I9"/>
    <property type="match status" value="1"/>
</dbReference>
<accession>A0A3N0VDM5</accession>
<evidence type="ECO:0000256" key="1">
    <source>
        <dbReference type="ARBA" id="ARBA00011073"/>
    </source>
</evidence>
<dbReference type="PROSITE" id="PS00136">
    <property type="entry name" value="SUBTILASE_ASP"/>
    <property type="match status" value="1"/>
</dbReference>
<dbReference type="Proteomes" id="UP000282106">
    <property type="component" value="Unassembled WGS sequence"/>
</dbReference>
<feature type="signal peptide" evidence="7">
    <location>
        <begin position="1"/>
        <end position="25"/>
    </location>
</feature>
<dbReference type="Pfam" id="PF00082">
    <property type="entry name" value="Peptidase_S8"/>
    <property type="match status" value="1"/>
</dbReference>
<evidence type="ECO:0000313" key="10">
    <source>
        <dbReference type="EMBL" id="ROH90859.1"/>
    </source>
</evidence>
<dbReference type="InterPro" id="IPR022398">
    <property type="entry name" value="Peptidase_S8_His-AS"/>
</dbReference>
<keyword evidence="3 5" id="KW-0378">Hydrolase</keyword>
<dbReference type="EMBL" id="RJVO01000003">
    <property type="protein sequence ID" value="ROH90859.1"/>
    <property type="molecule type" value="Genomic_DNA"/>
</dbReference>
<dbReference type="InterPro" id="IPR010259">
    <property type="entry name" value="S8pro/Inhibitor_I9"/>
</dbReference>
<dbReference type="RefSeq" id="WP_123211314.1">
    <property type="nucleotide sequence ID" value="NZ_RJVO01000003.1"/>
</dbReference>
<dbReference type="FunFam" id="3.40.50.200:FF:000014">
    <property type="entry name" value="Proteinase K"/>
    <property type="match status" value="1"/>
</dbReference>
<evidence type="ECO:0000259" key="8">
    <source>
        <dbReference type="Pfam" id="PF00082"/>
    </source>
</evidence>
<dbReference type="PANTHER" id="PTHR43806:SF11">
    <property type="entry name" value="CEREVISIN-RELATED"/>
    <property type="match status" value="1"/>
</dbReference>
<comment type="similarity">
    <text evidence="1 5 6">Belongs to the peptidase S8 family.</text>
</comment>
<proteinExistence type="inferred from homology"/>
<keyword evidence="2 5" id="KW-0645">Protease</keyword>
<evidence type="ECO:0000256" key="3">
    <source>
        <dbReference type="ARBA" id="ARBA00022801"/>
    </source>
</evidence>
<dbReference type="AlphaFoldDB" id="A0A3N0VDM5"/>
<keyword evidence="4 5" id="KW-0720">Serine protease</keyword>
<feature type="chain" id="PRO_5018119713" evidence="7">
    <location>
        <begin position="26"/>
        <end position="429"/>
    </location>
</feature>
<dbReference type="GO" id="GO:0006508">
    <property type="term" value="P:proteolysis"/>
    <property type="evidence" value="ECO:0007669"/>
    <property type="project" value="UniProtKB-KW"/>
</dbReference>
<evidence type="ECO:0000313" key="11">
    <source>
        <dbReference type="Proteomes" id="UP000282106"/>
    </source>
</evidence>
<comment type="caution">
    <text evidence="10">The sequence shown here is derived from an EMBL/GenBank/DDBJ whole genome shotgun (WGS) entry which is preliminary data.</text>
</comment>
<feature type="active site" description="Charge relay system" evidence="5">
    <location>
        <position position="154"/>
    </location>
</feature>
<dbReference type="Gene3D" id="3.30.70.80">
    <property type="entry name" value="Peptidase S8 propeptide/proteinase inhibitor I9"/>
    <property type="match status" value="1"/>
</dbReference>
<dbReference type="InterPro" id="IPR023828">
    <property type="entry name" value="Peptidase_S8_Ser-AS"/>
</dbReference>
<dbReference type="InterPro" id="IPR036852">
    <property type="entry name" value="Peptidase_S8/S53_dom_sf"/>
</dbReference>
<gene>
    <name evidence="10" type="ORF">ED208_07710</name>
</gene>
<dbReference type="PROSITE" id="PS00138">
    <property type="entry name" value="SUBTILASE_SER"/>
    <property type="match status" value="1"/>
</dbReference>
<evidence type="ECO:0000256" key="4">
    <source>
        <dbReference type="ARBA" id="ARBA00022825"/>
    </source>
</evidence>
<dbReference type="PRINTS" id="PR00723">
    <property type="entry name" value="SUBTILISIN"/>
</dbReference>
<dbReference type="PROSITE" id="PS00137">
    <property type="entry name" value="SUBTILASE_HIS"/>
    <property type="match status" value="1"/>
</dbReference>
<feature type="active site" description="Charge relay system" evidence="5">
    <location>
        <position position="223"/>
    </location>
</feature>
<keyword evidence="11" id="KW-1185">Reference proteome</keyword>
<dbReference type="InterPro" id="IPR037045">
    <property type="entry name" value="S8pro/Inhibitor_I9_sf"/>
</dbReference>
<reference evidence="10 11" key="1">
    <citation type="submission" date="2018-10" db="EMBL/GenBank/DDBJ databases">
        <authorList>
            <person name="Chen W.-M."/>
        </authorList>
    </citation>
    <scope>NUCLEOTIDE SEQUENCE [LARGE SCALE GENOMIC DNA]</scope>
    <source>
        <strain evidence="10 11">THS-13</strain>
    </source>
</reference>
<dbReference type="InterPro" id="IPR023827">
    <property type="entry name" value="Peptidase_S8_Asp-AS"/>
</dbReference>
<organism evidence="10 11">
    <name type="scientific">Stagnimonas aquatica</name>
    <dbReference type="NCBI Taxonomy" id="2689987"/>
    <lineage>
        <taxon>Bacteria</taxon>
        <taxon>Pseudomonadati</taxon>
        <taxon>Pseudomonadota</taxon>
        <taxon>Gammaproteobacteria</taxon>
        <taxon>Nevskiales</taxon>
        <taxon>Nevskiaceae</taxon>
        <taxon>Stagnimonas</taxon>
    </lineage>
</organism>
<dbReference type="PANTHER" id="PTHR43806">
    <property type="entry name" value="PEPTIDASE S8"/>
    <property type="match status" value="1"/>
</dbReference>
<dbReference type="SUPFAM" id="SSF52743">
    <property type="entry name" value="Subtilisin-like"/>
    <property type="match status" value="1"/>
</dbReference>
<evidence type="ECO:0000256" key="5">
    <source>
        <dbReference type="PROSITE-ProRule" id="PRU01240"/>
    </source>
</evidence>
<dbReference type="InParanoid" id="A0A3N0VDM5"/>
<feature type="domain" description="Inhibitor I9" evidence="9">
    <location>
        <begin position="38"/>
        <end position="112"/>
    </location>
</feature>
<name>A0A3N0VDM5_9GAMM</name>
<evidence type="ECO:0000259" key="9">
    <source>
        <dbReference type="Pfam" id="PF05922"/>
    </source>
</evidence>
<dbReference type="GO" id="GO:0004252">
    <property type="term" value="F:serine-type endopeptidase activity"/>
    <property type="evidence" value="ECO:0007669"/>
    <property type="project" value="UniProtKB-UniRule"/>
</dbReference>
<dbReference type="PROSITE" id="PS51892">
    <property type="entry name" value="SUBTILASE"/>
    <property type="match status" value="1"/>
</dbReference>